<keyword evidence="6" id="KW-1185">Reference proteome</keyword>
<feature type="region of interest" description="Disordered" evidence="2">
    <location>
        <begin position="727"/>
        <end position="748"/>
    </location>
</feature>
<keyword evidence="3" id="KW-0732">Signal</keyword>
<organism evidence="5 6">
    <name type="scientific">Thalassiosira oceanica</name>
    <name type="common">Marine diatom</name>
    <dbReference type="NCBI Taxonomy" id="159749"/>
    <lineage>
        <taxon>Eukaryota</taxon>
        <taxon>Sar</taxon>
        <taxon>Stramenopiles</taxon>
        <taxon>Ochrophyta</taxon>
        <taxon>Bacillariophyta</taxon>
        <taxon>Coscinodiscophyceae</taxon>
        <taxon>Thalassiosirophycidae</taxon>
        <taxon>Thalassiosirales</taxon>
        <taxon>Thalassiosiraceae</taxon>
        <taxon>Thalassiosira</taxon>
    </lineage>
</organism>
<evidence type="ECO:0000313" key="6">
    <source>
        <dbReference type="Proteomes" id="UP000266841"/>
    </source>
</evidence>
<feature type="chain" id="PRO_5003839798" description="ABC1 atypical kinase-like domain-containing protein" evidence="3">
    <location>
        <begin position="23"/>
        <end position="748"/>
    </location>
</feature>
<dbReference type="AlphaFoldDB" id="K0QYL3"/>
<evidence type="ECO:0000256" key="2">
    <source>
        <dbReference type="SAM" id="MobiDB-lite"/>
    </source>
</evidence>
<accession>K0QYL3</accession>
<protein>
    <recommendedName>
        <fullName evidence="4">ABC1 atypical kinase-like domain-containing protein</fullName>
    </recommendedName>
</protein>
<dbReference type="Proteomes" id="UP000266841">
    <property type="component" value="Unassembled WGS sequence"/>
</dbReference>
<dbReference type="OrthoDB" id="201153at2759"/>
<gene>
    <name evidence="5" type="ORF">THAOC_37584</name>
</gene>
<dbReference type="CDD" id="cd05121">
    <property type="entry name" value="ABC1_ADCK3-like"/>
    <property type="match status" value="1"/>
</dbReference>
<evidence type="ECO:0000256" key="3">
    <source>
        <dbReference type="SAM" id="SignalP"/>
    </source>
</evidence>
<evidence type="ECO:0000259" key="4">
    <source>
        <dbReference type="Pfam" id="PF03109"/>
    </source>
</evidence>
<dbReference type="OMA" id="EYAFVAR"/>
<comment type="similarity">
    <text evidence="1">Belongs to the protein kinase superfamily. ADCK protein kinase family.</text>
</comment>
<dbReference type="InterPro" id="IPR050154">
    <property type="entry name" value="UbiB_kinase"/>
</dbReference>
<name>K0QYL3_THAOC</name>
<dbReference type="InterPro" id="IPR011009">
    <property type="entry name" value="Kinase-like_dom_sf"/>
</dbReference>
<proteinExistence type="inferred from homology"/>
<dbReference type="PANTHER" id="PTHR10566:SF113">
    <property type="entry name" value="PROTEIN ACTIVITY OF BC1 COMPLEX KINASE 7, CHLOROPLASTIC"/>
    <property type="match status" value="1"/>
</dbReference>
<dbReference type="eggNOG" id="KOG1235">
    <property type="taxonomic scope" value="Eukaryota"/>
</dbReference>
<sequence length="748" mass="83522">MRPPSGKMRLLIVLACSISAWGLAPGRLGLRNRHVAPTSELTSIHSNRSRLQVRAKQSVLGQRATNMKGSHWGSTSLFGTPSRAARTRTLSPLAFLCLILKPSPAKALLTAPPAFNIGKRRILNFIQPFFRSCFSCLRKLNKKNVKAAVYSALAFMTVLNLIEGYRARQRQKVDATSEWGRYSDKPAARGMALSLLMMKLVPYTVLPSVLEFFSGKVKGEDGKYIYDSSDEYKASRPHHLRERGGELFADGLLRLGPLYIKIGQILSCRENLFPDEWIKAMERLQDRVPAKNGKEAWELAYAACPGGKAGFHQTFSDFNDVPLAAASLGQVHRAVLRESGEKVAIKIQRSRLRDIYDKDLALMKKIAKVADSIGKAGKVGGVEQSWEGIFDDAEQILYREIDYRDEADNAKRFATDFGVGLGGKSIPCTAVGEDGKPLSSAAEWVRTPYTYKDISSEKWLVMEYVPSIKINDNARLDEAGVTIEDREYLAEALAHSFLRQFCSNKFFTTDPHPGNLGVETFDDGRPPRLVFYDFGQACSLSDDQAFGILEVVESIIDLDAKRSVTAFQRMGVLKDGADLDKVQAKCQQNYDTGKLKVKKRKRRKGTNEDRNAQLEARIDQSRQALAVSEGFETGEVKDTEVMEYFTLQSEYAFVARALSQMDGVGKGLDPDFDFISAAAPYIVEVKGVEKYLQDEARKRLSFLYDMEESILSAQKSLFKNFGFDVENTTDTARKDPGKRKTKEGSINR</sequence>
<feature type="domain" description="ABC1 atypical kinase-like" evidence="4">
    <location>
        <begin position="284"/>
        <end position="563"/>
    </location>
</feature>
<dbReference type="PANTHER" id="PTHR10566">
    <property type="entry name" value="CHAPERONE-ACTIVITY OF BC1 COMPLEX CABC1 -RELATED"/>
    <property type="match status" value="1"/>
</dbReference>
<evidence type="ECO:0000256" key="1">
    <source>
        <dbReference type="ARBA" id="ARBA00009670"/>
    </source>
</evidence>
<dbReference type="EMBL" id="AGNL01050444">
    <property type="protein sequence ID" value="EJK43925.1"/>
    <property type="molecule type" value="Genomic_DNA"/>
</dbReference>
<comment type="caution">
    <text evidence="5">The sequence shown here is derived from an EMBL/GenBank/DDBJ whole genome shotgun (WGS) entry which is preliminary data.</text>
</comment>
<dbReference type="SUPFAM" id="SSF56112">
    <property type="entry name" value="Protein kinase-like (PK-like)"/>
    <property type="match status" value="1"/>
</dbReference>
<feature type="signal peptide" evidence="3">
    <location>
        <begin position="1"/>
        <end position="22"/>
    </location>
</feature>
<reference evidence="5 6" key="1">
    <citation type="journal article" date="2012" name="Genome Biol.">
        <title>Genome and low-iron response of an oceanic diatom adapted to chronic iron limitation.</title>
        <authorList>
            <person name="Lommer M."/>
            <person name="Specht M."/>
            <person name="Roy A.S."/>
            <person name="Kraemer L."/>
            <person name="Andreson R."/>
            <person name="Gutowska M.A."/>
            <person name="Wolf J."/>
            <person name="Bergner S.V."/>
            <person name="Schilhabel M.B."/>
            <person name="Klostermeier U.C."/>
            <person name="Beiko R.G."/>
            <person name="Rosenstiel P."/>
            <person name="Hippler M."/>
            <person name="Laroche J."/>
        </authorList>
    </citation>
    <scope>NUCLEOTIDE SEQUENCE [LARGE SCALE GENOMIC DNA]</scope>
    <source>
        <strain evidence="5 6">CCMP1005</strain>
    </source>
</reference>
<dbReference type="Pfam" id="PF03109">
    <property type="entry name" value="ABC1"/>
    <property type="match status" value="1"/>
</dbReference>
<evidence type="ECO:0000313" key="5">
    <source>
        <dbReference type="EMBL" id="EJK43925.1"/>
    </source>
</evidence>
<dbReference type="InterPro" id="IPR004147">
    <property type="entry name" value="ABC1_dom"/>
</dbReference>